<keyword evidence="4" id="KW-1185">Reference proteome</keyword>
<feature type="region of interest" description="Disordered" evidence="1">
    <location>
        <begin position="52"/>
        <end position="74"/>
    </location>
</feature>
<evidence type="ECO:0000313" key="4">
    <source>
        <dbReference type="Proteomes" id="UP000324748"/>
    </source>
</evidence>
<evidence type="ECO:0000313" key="3">
    <source>
        <dbReference type="EMBL" id="KAA1101287.1"/>
    </source>
</evidence>
<gene>
    <name evidence="3" type="ORF">PGT21_015664</name>
</gene>
<feature type="signal peptide" evidence="2">
    <location>
        <begin position="1"/>
        <end position="24"/>
    </location>
</feature>
<comment type="caution">
    <text evidence="3">The sequence shown here is derived from an EMBL/GenBank/DDBJ whole genome shotgun (WGS) entry which is preliminary data.</text>
</comment>
<keyword evidence="2" id="KW-0732">Signal</keyword>
<evidence type="ECO:0000256" key="2">
    <source>
        <dbReference type="SAM" id="SignalP"/>
    </source>
</evidence>
<reference evidence="3 4" key="1">
    <citation type="submission" date="2019-05" db="EMBL/GenBank/DDBJ databases">
        <title>Emergence of the Ug99 lineage of the wheat stem rust pathogen through somatic hybridization.</title>
        <authorList>
            <person name="Li F."/>
            <person name="Upadhyaya N.M."/>
            <person name="Sperschneider J."/>
            <person name="Matny O."/>
            <person name="Nguyen-Phuc H."/>
            <person name="Mago R."/>
            <person name="Raley C."/>
            <person name="Miller M.E."/>
            <person name="Silverstein K.A.T."/>
            <person name="Henningsen E."/>
            <person name="Hirsch C.D."/>
            <person name="Visser B."/>
            <person name="Pretorius Z.A."/>
            <person name="Steffenson B.J."/>
            <person name="Schwessinger B."/>
            <person name="Dodds P.N."/>
            <person name="Figueroa M."/>
        </authorList>
    </citation>
    <scope>NUCLEOTIDE SEQUENCE [LARGE SCALE GENOMIC DNA]</scope>
    <source>
        <strain evidence="3">21-0</strain>
    </source>
</reference>
<sequence length="495" mass="57019">MIRSEISFIFVALFICRANHLALSSERVEIWSNPDSMKEAMPLMMMRSKNPNFANADSAGKLSKSTDGRSSQTDFGLGTDLIHESMGKKINMQNTDSLKPHEKEELEVVTKHLQQLQNYLKLPIGKSSEDEIGKLESLVEPLFQKENHSSHHGSWRNPMSMVKGATRKLSSKRQDGAVSGTGINEIMKTDLIPLWRDLQAKFIKIKCRDPKEDSALKLKFLRSLLVLGDYIHKNELLPQREIKKIKIFEPTTAIKLFQFHTELLIFSEGKDLFGSPEWVTPQMDLLLSNPSFGPFHRSLAALTEDHQKYVEHQTLRSIISNRESLVPEGNRSYSKVVSFYQLFLNENFIKHEKLGLLKQPRDFSRISPDMISNLWNLIVFFGGQTKLLEGQEQQVQKFHIIMSYHLIKFLKHYNYQVPGQGWPHDFLSTFLVSSDQLEYLGSLLQLAQKGFKDPELRNEVTRTRKNLTQSVPERMNKSVMRWMVLVDSLFGKPKK</sequence>
<dbReference type="Proteomes" id="UP000324748">
    <property type="component" value="Unassembled WGS sequence"/>
</dbReference>
<protein>
    <submittedName>
        <fullName evidence="3">Uncharacterized protein</fullName>
    </submittedName>
</protein>
<dbReference type="EMBL" id="VSWC01000053">
    <property type="protein sequence ID" value="KAA1101287.1"/>
    <property type="molecule type" value="Genomic_DNA"/>
</dbReference>
<proteinExistence type="predicted"/>
<name>A0A5B0PI23_PUCGR</name>
<organism evidence="3 4">
    <name type="scientific">Puccinia graminis f. sp. tritici</name>
    <dbReference type="NCBI Taxonomy" id="56615"/>
    <lineage>
        <taxon>Eukaryota</taxon>
        <taxon>Fungi</taxon>
        <taxon>Dikarya</taxon>
        <taxon>Basidiomycota</taxon>
        <taxon>Pucciniomycotina</taxon>
        <taxon>Pucciniomycetes</taxon>
        <taxon>Pucciniales</taxon>
        <taxon>Pucciniaceae</taxon>
        <taxon>Puccinia</taxon>
    </lineage>
</organism>
<dbReference type="AlphaFoldDB" id="A0A5B0PI23"/>
<feature type="chain" id="PRO_5023133888" evidence="2">
    <location>
        <begin position="25"/>
        <end position="495"/>
    </location>
</feature>
<evidence type="ECO:0000256" key="1">
    <source>
        <dbReference type="SAM" id="MobiDB-lite"/>
    </source>
</evidence>
<feature type="compositionally biased region" description="Polar residues" evidence="1">
    <location>
        <begin position="63"/>
        <end position="74"/>
    </location>
</feature>
<accession>A0A5B0PI23</accession>